<dbReference type="PANTHER" id="PTHR21517:SF3">
    <property type="entry name" value="APICAL JUNCTION COMPONENT 1 HOMOLOG"/>
    <property type="match status" value="1"/>
</dbReference>
<sequence>MGPLRVKEKQWISNFGRLRYCSAFGACLVLDNQNDCNLRLEEERRLKELREQERRNAEQRERERQEALEREAHRQREDRRSRDKLDQIAREIEEKEKMEAEKQRLLAQITSHEQHKDLLTSRETLEKLTKPPYYSRENLATIPYGSKENLSIGGGSEVTTKVERQVIERVDRTVWSSDPRYSL</sequence>
<proteinExistence type="predicted"/>
<reference evidence="2 4" key="2">
    <citation type="submission" date="2018-11" db="EMBL/GenBank/DDBJ databases">
        <authorList>
            <consortium name="Pathogen Informatics"/>
        </authorList>
    </citation>
    <scope>NUCLEOTIDE SEQUENCE [LARGE SCALE GENOMIC DNA]</scope>
</reference>
<evidence type="ECO:0000313" key="2">
    <source>
        <dbReference type="EMBL" id="VDK55397.1"/>
    </source>
</evidence>
<evidence type="ECO:0000313" key="3">
    <source>
        <dbReference type="EMBL" id="VDN45384.1"/>
    </source>
</evidence>
<feature type="region of interest" description="Disordered" evidence="1">
    <location>
        <begin position="51"/>
        <end position="85"/>
    </location>
</feature>
<reference evidence="5 6" key="1">
    <citation type="submission" date="2016-06" db="UniProtKB">
        <authorList>
            <consortium name="WormBaseParasite"/>
        </authorList>
    </citation>
    <scope>IDENTIFICATION</scope>
</reference>
<dbReference type="Proteomes" id="UP000271098">
    <property type="component" value="Unassembled WGS sequence"/>
</dbReference>
<evidence type="ECO:0000313" key="4">
    <source>
        <dbReference type="Proteomes" id="UP000271098"/>
    </source>
</evidence>
<dbReference type="OrthoDB" id="6431454at2759"/>
<dbReference type="PANTHER" id="PTHR21517">
    <property type="entry name" value="APICAL JUNCTION COMPONENT 1 HOMOLOG"/>
    <property type="match status" value="1"/>
</dbReference>
<protein>
    <submittedName>
        <fullName evidence="5 6">CCDC66 domain-containing protein</fullName>
    </submittedName>
</protein>
<dbReference type="GO" id="GO:0005886">
    <property type="term" value="C:plasma membrane"/>
    <property type="evidence" value="ECO:0007669"/>
    <property type="project" value="TreeGrafter"/>
</dbReference>
<keyword evidence="4" id="KW-1185">Reference proteome</keyword>
<dbReference type="GO" id="GO:0045216">
    <property type="term" value="P:cell-cell junction organization"/>
    <property type="evidence" value="ECO:0007669"/>
    <property type="project" value="InterPro"/>
</dbReference>
<gene>
    <name evidence="3" type="ORF">GPUH_LOCUS26319</name>
    <name evidence="2" type="ORF">GPUH_LOCUS6634</name>
</gene>
<evidence type="ECO:0000256" key="1">
    <source>
        <dbReference type="SAM" id="MobiDB-lite"/>
    </source>
</evidence>
<dbReference type="InterPro" id="IPR038825">
    <property type="entry name" value="Apical_junction"/>
</dbReference>
<evidence type="ECO:0000313" key="6">
    <source>
        <dbReference type="WBParaSite" id="GPUH_0002634901-mRNA-1"/>
    </source>
</evidence>
<name>A0A183EZC8_9BILA</name>
<dbReference type="AlphaFoldDB" id="A0A183EZC8"/>
<evidence type="ECO:0000313" key="5">
    <source>
        <dbReference type="WBParaSite" id="GPUH_0000664201-mRNA-1"/>
    </source>
</evidence>
<dbReference type="WBParaSite" id="GPUH_0000664201-mRNA-1">
    <property type="protein sequence ID" value="GPUH_0000664201-mRNA-1"/>
    <property type="gene ID" value="GPUH_0000664201"/>
</dbReference>
<dbReference type="EMBL" id="UYRT01015881">
    <property type="protein sequence ID" value="VDK55397.1"/>
    <property type="molecule type" value="Genomic_DNA"/>
</dbReference>
<dbReference type="WBParaSite" id="GPUH_0002634901-mRNA-1">
    <property type="protein sequence ID" value="GPUH_0002634901-mRNA-1"/>
    <property type="gene ID" value="GPUH_0002634901"/>
</dbReference>
<dbReference type="EMBL" id="UYRT01109992">
    <property type="protein sequence ID" value="VDN45384.1"/>
    <property type="molecule type" value="Genomic_DNA"/>
</dbReference>
<dbReference type="GO" id="GO:0043296">
    <property type="term" value="C:apical junction complex"/>
    <property type="evidence" value="ECO:0007669"/>
    <property type="project" value="TreeGrafter"/>
</dbReference>
<accession>A0A183EZC8</accession>
<organism evidence="6">
    <name type="scientific">Gongylonema pulchrum</name>
    <dbReference type="NCBI Taxonomy" id="637853"/>
    <lineage>
        <taxon>Eukaryota</taxon>
        <taxon>Metazoa</taxon>
        <taxon>Ecdysozoa</taxon>
        <taxon>Nematoda</taxon>
        <taxon>Chromadorea</taxon>
        <taxon>Rhabditida</taxon>
        <taxon>Spirurina</taxon>
        <taxon>Spiruromorpha</taxon>
        <taxon>Spiruroidea</taxon>
        <taxon>Gongylonematidae</taxon>
        <taxon>Gongylonema</taxon>
    </lineage>
</organism>